<evidence type="ECO:0000313" key="2">
    <source>
        <dbReference type="EMBL" id="KAL2738751.1"/>
    </source>
</evidence>
<feature type="coiled-coil region" evidence="1">
    <location>
        <begin position="3"/>
        <end position="30"/>
    </location>
</feature>
<protein>
    <submittedName>
        <fullName evidence="2">Vesicle transport protein SEC20</fullName>
    </submittedName>
</protein>
<name>A0ABD2C139_VESSQ</name>
<reference evidence="2 3" key="1">
    <citation type="journal article" date="2024" name="Ann. Entomol. Soc. Am.">
        <title>Genomic analyses of the southern and eastern yellowjacket wasps (Hymenoptera: Vespidae) reveal evolutionary signatures of social life.</title>
        <authorList>
            <person name="Catto M.A."/>
            <person name="Caine P.B."/>
            <person name="Orr S.E."/>
            <person name="Hunt B.G."/>
            <person name="Goodisman M.A.D."/>
        </authorList>
    </citation>
    <scope>NUCLEOTIDE SEQUENCE [LARGE SCALE GENOMIC DNA]</scope>
    <source>
        <strain evidence="2">233</strain>
        <tissue evidence="2">Head and thorax</tissue>
    </source>
</reference>
<evidence type="ECO:0000313" key="3">
    <source>
        <dbReference type="Proteomes" id="UP001607302"/>
    </source>
</evidence>
<dbReference type="Proteomes" id="UP001607302">
    <property type="component" value="Unassembled WGS sequence"/>
</dbReference>
<keyword evidence="3" id="KW-1185">Reference proteome</keyword>
<evidence type="ECO:0000256" key="1">
    <source>
        <dbReference type="SAM" id="Coils"/>
    </source>
</evidence>
<accession>A0ABD2C139</accession>
<proteinExistence type="predicted"/>
<sequence>MENPGAKLKRKELERRRKEARCNKSSYRHINTCLTISINDRSIGFLPIVLVLFQSCFWRYSKRRKMTVTSYSYQRSRKSDRGELLRIKRKSRLSLPNAINSLVAWKPAITVIGNDSASCGITKMKTFFLLLLLIGNVLCARWLDILLGQKPYSNQRSDYYLNQRYQQRQGKTGKERWKDICRTINADPYASPGRSPYPAAPVCP</sequence>
<gene>
    <name evidence="2" type="ORF">V1478_001317</name>
</gene>
<comment type="caution">
    <text evidence="2">The sequence shown here is derived from an EMBL/GenBank/DDBJ whole genome shotgun (WGS) entry which is preliminary data.</text>
</comment>
<dbReference type="EMBL" id="JAUDFV010000025">
    <property type="protein sequence ID" value="KAL2738751.1"/>
    <property type="molecule type" value="Genomic_DNA"/>
</dbReference>
<organism evidence="2 3">
    <name type="scientific">Vespula squamosa</name>
    <name type="common">Southern yellow jacket</name>
    <name type="synonym">Wasp</name>
    <dbReference type="NCBI Taxonomy" id="30214"/>
    <lineage>
        <taxon>Eukaryota</taxon>
        <taxon>Metazoa</taxon>
        <taxon>Ecdysozoa</taxon>
        <taxon>Arthropoda</taxon>
        <taxon>Hexapoda</taxon>
        <taxon>Insecta</taxon>
        <taxon>Pterygota</taxon>
        <taxon>Neoptera</taxon>
        <taxon>Endopterygota</taxon>
        <taxon>Hymenoptera</taxon>
        <taxon>Apocrita</taxon>
        <taxon>Aculeata</taxon>
        <taxon>Vespoidea</taxon>
        <taxon>Vespidae</taxon>
        <taxon>Vespinae</taxon>
        <taxon>Vespula</taxon>
    </lineage>
</organism>
<keyword evidence="1" id="KW-0175">Coiled coil</keyword>
<dbReference type="AlphaFoldDB" id="A0ABD2C139"/>
<feature type="non-terminal residue" evidence="2">
    <location>
        <position position="204"/>
    </location>
</feature>